<dbReference type="Proteomes" id="UP000030140">
    <property type="component" value="Unassembled WGS sequence"/>
</dbReference>
<keyword evidence="1" id="KW-0812">Transmembrane</keyword>
<evidence type="ECO:0000313" key="2">
    <source>
        <dbReference type="EMBL" id="KGO06916.1"/>
    </source>
</evidence>
<keyword evidence="1" id="KW-0472">Membrane</keyword>
<gene>
    <name evidence="2" type="ORF">NV36_08710</name>
</gene>
<comment type="caution">
    <text evidence="2">The sequence shown here is derived from an EMBL/GenBank/DDBJ whole genome shotgun (WGS) entry which is preliminary data.</text>
</comment>
<reference evidence="2 3" key="1">
    <citation type="submission" date="2014-10" db="EMBL/GenBank/DDBJ databases">
        <title>Draft genome sequence of the proteorhodopsin-containing marine bacterium Dokdonia donghaensis.</title>
        <authorList>
            <person name="Gomez-Consarnau L."/>
            <person name="Gonzalez J.M."/>
            <person name="Riedel T."/>
            <person name="Jaenicke S."/>
            <person name="Wagner-Doebler I."/>
            <person name="Fuhrman J.A."/>
        </authorList>
    </citation>
    <scope>NUCLEOTIDE SEQUENCE [LARGE SCALE GENOMIC DNA]</scope>
    <source>
        <strain evidence="2 3">DSW-1</strain>
    </source>
</reference>
<dbReference type="EMBL" id="JSAQ01000001">
    <property type="protein sequence ID" value="KGO06916.1"/>
    <property type="molecule type" value="Genomic_DNA"/>
</dbReference>
<evidence type="ECO:0000256" key="1">
    <source>
        <dbReference type="SAM" id="Phobius"/>
    </source>
</evidence>
<keyword evidence="1" id="KW-1133">Transmembrane helix</keyword>
<keyword evidence="3" id="KW-1185">Reference proteome</keyword>
<organism evidence="2 3">
    <name type="scientific">Dokdonia donghaensis DSW-1</name>
    <dbReference type="NCBI Taxonomy" id="1300343"/>
    <lineage>
        <taxon>Bacteria</taxon>
        <taxon>Pseudomonadati</taxon>
        <taxon>Bacteroidota</taxon>
        <taxon>Flavobacteriia</taxon>
        <taxon>Flavobacteriales</taxon>
        <taxon>Flavobacteriaceae</taxon>
        <taxon>Dokdonia</taxon>
    </lineage>
</organism>
<name>A0A0A2GX80_9FLAO</name>
<protein>
    <submittedName>
        <fullName evidence="2">Uncharacterized protein</fullName>
    </submittedName>
</protein>
<dbReference type="AlphaFoldDB" id="A0A0A2GX80"/>
<sequence length="62" mass="6736">MLLECDLTVKSNGSLSVKTVAIFIKIVLGIPMAVLGKGSVINCKTVTIRKTACLYNKQRQLL</sequence>
<evidence type="ECO:0000313" key="3">
    <source>
        <dbReference type="Proteomes" id="UP000030140"/>
    </source>
</evidence>
<accession>A0A0A2GX80</accession>
<proteinExistence type="predicted"/>
<feature type="transmembrane region" description="Helical" evidence="1">
    <location>
        <begin position="20"/>
        <end position="40"/>
    </location>
</feature>